<dbReference type="Proteomes" id="UP000245533">
    <property type="component" value="Unassembled WGS sequence"/>
</dbReference>
<keyword evidence="1" id="KW-0812">Transmembrane</keyword>
<evidence type="ECO:0000256" key="1">
    <source>
        <dbReference type="SAM" id="Phobius"/>
    </source>
</evidence>
<accession>A0A316TW07</accession>
<sequence length="284" mass="30744">MLTFGFAPILVRFSLETDPIALAALRTGFAVLMLFPFWFAKRASMEELKQSGVSQWLLAGAGVSLGAHFSFWIGSLHYTSVASASVLVTMHPVMLIVAESLIFKKKFRLPVWVGVFLAFSGSVLLGLADDSQMEQFPQALLGNGMAITAAIVFVCYFLLGRKIRQHTEWIDYVFFVYLYATITCAVLSIVSTAGVPKITLTAVWVGIALAAGPTILGHGAMNYAVKYISPTLLSTLVLSEAVVAAGAAYLIFSEVPSILSIGAMVVVVLGVALTWTRRLVRNRR</sequence>
<keyword evidence="4" id="KW-1185">Reference proteome</keyword>
<dbReference type="EMBL" id="QGGB01000002">
    <property type="protein sequence ID" value="PWN08031.1"/>
    <property type="molecule type" value="Genomic_DNA"/>
</dbReference>
<dbReference type="InterPro" id="IPR000620">
    <property type="entry name" value="EamA_dom"/>
</dbReference>
<evidence type="ECO:0000313" key="4">
    <source>
        <dbReference type="Proteomes" id="UP000245533"/>
    </source>
</evidence>
<organism evidence="3 4">
    <name type="scientific">Rhodohalobacter mucosus</name>
    <dbReference type="NCBI Taxonomy" id="2079485"/>
    <lineage>
        <taxon>Bacteria</taxon>
        <taxon>Pseudomonadati</taxon>
        <taxon>Balneolota</taxon>
        <taxon>Balneolia</taxon>
        <taxon>Balneolales</taxon>
        <taxon>Balneolaceae</taxon>
        <taxon>Rhodohalobacter</taxon>
    </lineage>
</organism>
<comment type="caution">
    <text evidence="3">The sequence shown here is derived from an EMBL/GenBank/DDBJ whole genome shotgun (WGS) entry which is preliminary data.</text>
</comment>
<feature type="transmembrane region" description="Helical" evidence="1">
    <location>
        <begin position="78"/>
        <end position="97"/>
    </location>
</feature>
<feature type="domain" description="EamA" evidence="2">
    <location>
        <begin position="141"/>
        <end position="275"/>
    </location>
</feature>
<dbReference type="PANTHER" id="PTHR22911">
    <property type="entry name" value="ACYL-MALONYL CONDENSING ENZYME-RELATED"/>
    <property type="match status" value="1"/>
</dbReference>
<name>A0A316TW07_9BACT</name>
<evidence type="ECO:0000259" key="2">
    <source>
        <dbReference type="Pfam" id="PF00892"/>
    </source>
</evidence>
<feature type="transmembrane region" description="Helical" evidence="1">
    <location>
        <begin position="201"/>
        <end position="220"/>
    </location>
</feature>
<dbReference type="Gene3D" id="1.10.3730.20">
    <property type="match status" value="1"/>
</dbReference>
<reference evidence="3 4" key="1">
    <citation type="submission" date="2018-05" db="EMBL/GenBank/DDBJ databases">
        <title>Rhodohalobacter halophilus gen. nov., sp. nov., a moderately halophilic member of the family Balneolaceae.</title>
        <authorList>
            <person name="Liu Z.-W."/>
        </authorList>
    </citation>
    <scope>NUCLEOTIDE SEQUENCE [LARGE SCALE GENOMIC DNA]</scope>
    <source>
        <strain evidence="3 4">8A47</strain>
    </source>
</reference>
<dbReference type="AlphaFoldDB" id="A0A316TW07"/>
<feature type="transmembrane region" description="Helical" evidence="1">
    <location>
        <begin position="20"/>
        <end position="40"/>
    </location>
</feature>
<keyword evidence="1" id="KW-1133">Transmembrane helix</keyword>
<dbReference type="OrthoDB" id="9790852at2"/>
<dbReference type="PANTHER" id="PTHR22911:SF76">
    <property type="entry name" value="EAMA DOMAIN-CONTAINING PROTEIN"/>
    <property type="match status" value="1"/>
</dbReference>
<gene>
    <name evidence="3" type="ORF">DDZ15_01430</name>
</gene>
<feature type="transmembrane region" description="Helical" evidence="1">
    <location>
        <begin position="109"/>
        <end position="128"/>
    </location>
</feature>
<dbReference type="GO" id="GO:0016020">
    <property type="term" value="C:membrane"/>
    <property type="evidence" value="ECO:0007669"/>
    <property type="project" value="InterPro"/>
</dbReference>
<feature type="transmembrane region" description="Helical" evidence="1">
    <location>
        <begin position="52"/>
        <end position="72"/>
    </location>
</feature>
<feature type="domain" description="EamA" evidence="2">
    <location>
        <begin position="1"/>
        <end position="125"/>
    </location>
</feature>
<dbReference type="InterPro" id="IPR037185">
    <property type="entry name" value="EmrE-like"/>
</dbReference>
<dbReference type="Pfam" id="PF00892">
    <property type="entry name" value="EamA"/>
    <property type="match status" value="2"/>
</dbReference>
<feature type="transmembrane region" description="Helical" evidence="1">
    <location>
        <begin position="258"/>
        <end position="276"/>
    </location>
</feature>
<feature type="transmembrane region" description="Helical" evidence="1">
    <location>
        <begin position="172"/>
        <end position="195"/>
    </location>
</feature>
<keyword evidence="1" id="KW-0472">Membrane</keyword>
<feature type="transmembrane region" description="Helical" evidence="1">
    <location>
        <begin position="140"/>
        <end position="160"/>
    </location>
</feature>
<proteinExistence type="predicted"/>
<dbReference type="SUPFAM" id="SSF103481">
    <property type="entry name" value="Multidrug resistance efflux transporter EmrE"/>
    <property type="match status" value="2"/>
</dbReference>
<feature type="transmembrane region" description="Helical" evidence="1">
    <location>
        <begin position="232"/>
        <end position="252"/>
    </location>
</feature>
<protein>
    <submittedName>
        <fullName evidence="3">EamA/RhaT family transporter</fullName>
    </submittedName>
</protein>
<evidence type="ECO:0000313" key="3">
    <source>
        <dbReference type="EMBL" id="PWN08031.1"/>
    </source>
</evidence>